<reference evidence="5 6" key="1">
    <citation type="journal article" date="2016" name="Environ. Microbiol.">
        <title>Genomic resolution of a cold subsurface aquifer community provides metabolic insights for novel microbes adapted to high CO concentrations.</title>
        <authorList>
            <person name="Probst A.J."/>
            <person name="Castelle C.J."/>
            <person name="Singh A."/>
            <person name="Brown C.T."/>
            <person name="Anantharaman K."/>
            <person name="Sharon I."/>
            <person name="Hug L.A."/>
            <person name="Burstein D."/>
            <person name="Emerson J.B."/>
            <person name="Thomas B.C."/>
            <person name="Banfield J.F."/>
        </authorList>
    </citation>
    <scope>NUCLEOTIDE SEQUENCE [LARGE SCALE GENOMIC DNA]</scope>
    <source>
        <strain evidence="5">CG1_02_37_22</strain>
    </source>
</reference>
<protein>
    <recommendedName>
        <fullName evidence="4">Trehalose 6-phosphate phosphatase</fullName>
        <ecNumber evidence="4">3.1.3.12</ecNumber>
    </recommendedName>
</protein>
<evidence type="ECO:0000256" key="4">
    <source>
        <dbReference type="RuleBase" id="RU361117"/>
    </source>
</evidence>
<keyword evidence="4" id="KW-0460">Magnesium</keyword>
<comment type="caution">
    <text evidence="5">The sequence shown here is derived from an EMBL/GenBank/DDBJ whole genome shotgun (WGS) entry which is preliminary data.</text>
</comment>
<dbReference type="InterPro" id="IPR023214">
    <property type="entry name" value="HAD_sf"/>
</dbReference>
<accession>A0A1J4TRV0</accession>
<evidence type="ECO:0000256" key="1">
    <source>
        <dbReference type="ARBA" id="ARBA00005199"/>
    </source>
</evidence>
<comment type="similarity">
    <text evidence="2 4">Belongs to the trehalose phosphatase family.</text>
</comment>
<dbReference type="NCBIfam" id="TIGR00685">
    <property type="entry name" value="T6PP"/>
    <property type="match status" value="1"/>
</dbReference>
<dbReference type="GO" id="GO:0004805">
    <property type="term" value="F:trehalose-phosphatase activity"/>
    <property type="evidence" value="ECO:0007669"/>
    <property type="project" value="UniProtKB-EC"/>
</dbReference>
<evidence type="ECO:0000313" key="5">
    <source>
        <dbReference type="EMBL" id="OIO14400.1"/>
    </source>
</evidence>
<dbReference type="PANTHER" id="PTHR43768:SF3">
    <property type="entry name" value="TREHALOSE 6-PHOSPHATE PHOSPHATASE"/>
    <property type="match status" value="1"/>
</dbReference>
<proteinExistence type="inferred from homology"/>
<dbReference type="InterPro" id="IPR006379">
    <property type="entry name" value="HAD-SF_hydro_IIB"/>
</dbReference>
<sequence length="263" mass="30714">MPYFFANLRTVEKRLNKASELLLFTDFDGTLASIQPTPQQANLSLETREKLKELSKKPNMKLIFVSGRSLKDLTTKIRLPNVIYAGCHGLEWLIENQYGRAPMPNKTSKVFEVLKKKIKKEIRYQDVIIKDKGLSFSIHYRLLKEPDLSEFKWKMKEIINVFSQTKEISVISGKKVYEIIPALRWNKGYFCKYILDRYRKHNQTQSSVYLGDDVTDEDAFLLLKDTITVKVGRKISSKAEYFLHDTSDVLRLLTWLCDQYGIK</sequence>
<dbReference type="InterPro" id="IPR003337">
    <property type="entry name" value="Trehalose_PPase"/>
</dbReference>
<comment type="catalytic activity">
    <reaction evidence="4">
        <text>alpha,alpha-trehalose 6-phosphate + H2O = alpha,alpha-trehalose + phosphate</text>
        <dbReference type="Rhea" id="RHEA:23420"/>
        <dbReference type="ChEBI" id="CHEBI:15377"/>
        <dbReference type="ChEBI" id="CHEBI:16551"/>
        <dbReference type="ChEBI" id="CHEBI:43474"/>
        <dbReference type="ChEBI" id="CHEBI:58429"/>
        <dbReference type="EC" id="3.1.3.12"/>
    </reaction>
</comment>
<dbReference type="SUPFAM" id="SSF56784">
    <property type="entry name" value="HAD-like"/>
    <property type="match status" value="1"/>
</dbReference>
<dbReference type="GO" id="GO:0046872">
    <property type="term" value="F:metal ion binding"/>
    <property type="evidence" value="ECO:0007669"/>
    <property type="project" value="UniProtKB-KW"/>
</dbReference>
<organism evidence="5 6">
    <name type="scientific">Candidatus Gottesmanbacteria bacterium CG1_02_37_22</name>
    <dbReference type="NCBI Taxonomy" id="1805209"/>
    <lineage>
        <taxon>Bacteria</taxon>
        <taxon>Candidatus Gottesmaniibacteriota</taxon>
    </lineage>
</organism>
<evidence type="ECO:0000256" key="2">
    <source>
        <dbReference type="ARBA" id="ARBA00008770"/>
    </source>
</evidence>
<evidence type="ECO:0000256" key="3">
    <source>
        <dbReference type="ARBA" id="ARBA00022801"/>
    </source>
</evidence>
<comment type="function">
    <text evidence="4">Removes the phosphate from trehalose 6-phosphate to produce free trehalose.</text>
</comment>
<comment type="cofactor">
    <cofactor evidence="4">
        <name>Mg(2+)</name>
        <dbReference type="ChEBI" id="CHEBI:18420"/>
    </cofactor>
</comment>
<dbReference type="Proteomes" id="UP000183120">
    <property type="component" value="Unassembled WGS sequence"/>
</dbReference>
<dbReference type="GO" id="GO:0005992">
    <property type="term" value="P:trehalose biosynthetic process"/>
    <property type="evidence" value="ECO:0007669"/>
    <property type="project" value="UniProtKB-UniPathway"/>
</dbReference>
<dbReference type="EMBL" id="MNUY01000036">
    <property type="protein sequence ID" value="OIO14400.1"/>
    <property type="molecule type" value="Genomic_DNA"/>
</dbReference>
<dbReference type="Gene3D" id="3.30.70.1020">
    <property type="entry name" value="Trehalose-6-phosphate phosphatase related protein, domain 2"/>
    <property type="match status" value="1"/>
</dbReference>
<evidence type="ECO:0000313" key="6">
    <source>
        <dbReference type="Proteomes" id="UP000183120"/>
    </source>
</evidence>
<dbReference type="Pfam" id="PF02358">
    <property type="entry name" value="Trehalose_PPase"/>
    <property type="match status" value="1"/>
</dbReference>
<dbReference type="Gene3D" id="3.40.50.1000">
    <property type="entry name" value="HAD superfamily/HAD-like"/>
    <property type="match status" value="1"/>
</dbReference>
<dbReference type="UniPathway" id="UPA00299"/>
<dbReference type="EC" id="3.1.3.12" evidence="4"/>
<dbReference type="NCBIfam" id="TIGR01484">
    <property type="entry name" value="HAD-SF-IIB"/>
    <property type="match status" value="1"/>
</dbReference>
<dbReference type="AlphaFoldDB" id="A0A1J4TRV0"/>
<dbReference type="InterPro" id="IPR044651">
    <property type="entry name" value="OTSB-like"/>
</dbReference>
<keyword evidence="3 4" id="KW-0378">Hydrolase</keyword>
<gene>
    <name evidence="5" type="ORF">AUJ73_02280</name>
</gene>
<comment type="pathway">
    <text evidence="1 4">Glycan biosynthesis; trehalose biosynthesis.</text>
</comment>
<dbReference type="STRING" id="1805209.AUJ73_02280"/>
<name>A0A1J4TRV0_9BACT</name>
<keyword evidence="4" id="KW-0479">Metal-binding</keyword>
<dbReference type="PANTHER" id="PTHR43768">
    <property type="entry name" value="TREHALOSE 6-PHOSPHATE PHOSPHATASE"/>
    <property type="match status" value="1"/>
</dbReference>
<dbReference type="InterPro" id="IPR036412">
    <property type="entry name" value="HAD-like_sf"/>
</dbReference>